<dbReference type="Proteomes" id="UP001205601">
    <property type="component" value="Unassembled WGS sequence"/>
</dbReference>
<comment type="caution">
    <text evidence="2">The sequence shown here is derived from an EMBL/GenBank/DDBJ whole genome shotgun (WGS) entry which is preliminary data.</text>
</comment>
<feature type="domain" description="Hedgehog/Intein (Hint)" evidence="1">
    <location>
        <begin position="27"/>
        <end position="166"/>
    </location>
</feature>
<sequence>MLDRGFDGSVVWARQAAFGGDDALVLPAFLQGTMILTDRGERAVETLHPGDRVLTRDNGYRAILWLFRRAGPSAPRPSALPVVVAPGALGEGSPARETVLSPDQRLLLTGEFGAALGVASESLARAADLVGMAGITRAASARADYVHLALGTHEILCANGAWTESLPVSPSILAALPQAARADLAARLTGGMSAPARPNADRLRRIAAA</sequence>
<organism evidence="2 3">
    <name type="scientific">Albidovulum sediminis</name>
    <dbReference type="NCBI Taxonomy" id="3066345"/>
    <lineage>
        <taxon>Bacteria</taxon>
        <taxon>Pseudomonadati</taxon>
        <taxon>Pseudomonadota</taxon>
        <taxon>Alphaproteobacteria</taxon>
        <taxon>Rhodobacterales</taxon>
        <taxon>Paracoccaceae</taxon>
        <taxon>Albidovulum</taxon>
    </lineage>
</organism>
<dbReference type="InterPro" id="IPR028992">
    <property type="entry name" value="Hedgehog/Intein_dom"/>
</dbReference>
<dbReference type="EMBL" id="JAOCQF010000001">
    <property type="protein sequence ID" value="MCT8328763.1"/>
    <property type="molecule type" value="Genomic_DNA"/>
</dbReference>
<accession>A0ABT2NIL9</accession>
<evidence type="ECO:0000313" key="3">
    <source>
        <dbReference type="Proteomes" id="UP001205601"/>
    </source>
</evidence>
<gene>
    <name evidence="2" type="ORF">N5I32_04455</name>
</gene>
<proteinExistence type="predicted"/>
<protein>
    <submittedName>
        <fullName evidence="2">Hint domain-containing protein</fullName>
    </submittedName>
</protein>
<dbReference type="SUPFAM" id="SSF51294">
    <property type="entry name" value="Hedgehog/intein (Hint) domain"/>
    <property type="match status" value="2"/>
</dbReference>
<evidence type="ECO:0000313" key="2">
    <source>
        <dbReference type="EMBL" id="MCT8328763.1"/>
    </source>
</evidence>
<dbReference type="Pfam" id="PF13403">
    <property type="entry name" value="Hint_2"/>
    <property type="match status" value="1"/>
</dbReference>
<dbReference type="RefSeq" id="WP_261494186.1">
    <property type="nucleotide sequence ID" value="NZ_JAOCQF010000001.1"/>
</dbReference>
<reference evidence="3" key="1">
    <citation type="submission" date="2023-07" db="EMBL/GenBank/DDBJ databases">
        <title>Defluviimonas sediminis sp. nov., isolated from mangrove sediment.</title>
        <authorList>
            <person name="Liu L."/>
            <person name="Li J."/>
            <person name="Huang Y."/>
            <person name="Pan J."/>
            <person name="Li M."/>
        </authorList>
    </citation>
    <scope>NUCLEOTIDE SEQUENCE [LARGE SCALE GENOMIC DNA]</scope>
    <source>
        <strain evidence="3">FT324</strain>
    </source>
</reference>
<dbReference type="InterPro" id="IPR036844">
    <property type="entry name" value="Hint_dom_sf"/>
</dbReference>
<name>A0ABT2NIL9_9RHOB</name>
<evidence type="ECO:0000259" key="1">
    <source>
        <dbReference type="Pfam" id="PF13403"/>
    </source>
</evidence>
<keyword evidence="3" id="KW-1185">Reference proteome</keyword>